<name>A0A0F9FAF2_9ZZZZ</name>
<protein>
    <submittedName>
        <fullName evidence="1">Uncharacterized protein</fullName>
    </submittedName>
</protein>
<sequence>MFNIVNSYENANIVEEKLCDVFNEFIKCMIGYKFKTDQNRFKTDIILQKYRITCLKIEIESSDKNFLSRRKNKIILPYGDITIQPRREKNFIENPDEYYIRIRETNAHHLNKDTLAYVNINKNILNFKRLPMYNKLSTAEKENFFCDNFNTKYQGFYGTIPECIKWIAKKSHISFYFNSNEKIPKENKLTKYLKGNLKNE</sequence>
<dbReference type="EMBL" id="LAZR01024347">
    <property type="protein sequence ID" value="KKL75456.1"/>
    <property type="molecule type" value="Genomic_DNA"/>
</dbReference>
<evidence type="ECO:0000313" key="1">
    <source>
        <dbReference type="EMBL" id="KKL75456.1"/>
    </source>
</evidence>
<proteinExistence type="predicted"/>
<reference evidence="1" key="1">
    <citation type="journal article" date="2015" name="Nature">
        <title>Complex archaea that bridge the gap between prokaryotes and eukaryotes.</title>
        <authorList>
            <person name="Spang A."/>
            <person name="Saw J.H."/>
            <person name="Jorgensen S.L."/>
            <person name="Zaremba-Niedzwiedzka K."/>
            <person name="Martijn J."/>
            <person name="Lind A.E."/>
            <person name="van Eijk R."/>
            <person name="Schleper C."/>
            <person name="Guy L."/>
            <person name="Ettema T.J."/>
        </authorList>
    </citation>
    <scope>NUCLEOTIDE SEQUENCE</scope>
</reference>
<gene>
    <name evidence="1" type="ORF">LCGC14_2054730</name>
</gene>
<accession>A0A0F9FAF2</accession>
<organism evidence="1">
    <name type="scientific">marine sediment metagenome</name>
    <dbReference type="NCBI Taxonomy" id="412755"/>
    <lineage>
        <taxon>unclassified sequences</taxon>
        <taxon>metagenomes</taxon>
        <taxon>ecological metagenomes</taxon>
    </lineage>
</organism>
<comment type="caution">
    <text evidence="1">The sequence shown here is derived from an EMBL/GenBank/DDBJ whole genome shotgun (WGS) entry which is preliminary data.</text>
</comment>
<dbReference type="AlphaFoldDB" id="A0A0F9FAF2"/>